<evidence type="ECO:0000313" key="3">
    <source>
        <dbReference type="EMBL" id="QXJ29306.1"/>
    </source>
</evidence>
<keyword evidence="1" id="KW-0862">Zinc</keyword>
<keyword evidence="1" id="KW-0863">Zinc-finger</keyword>
<proteinExistence type="predicted"/>
<dbReference type="KEGG" id="sshi:J5U23_02175"/>
<dbReference type="GeneID" id="65563660"/>
<dbReference type="Pfam" id="PF04434">
    <property type="entry name" value="SWIM"/>
    <property type="match status" value="1"/>
</dbReference>
<feature type="domain" description="SWIM-type" evidence="2">
    <location>
        <begin position="27"/>
        <end position="65"/>
    </location>
</feature>
<dbReference type="OrthoDB" id="38106at2157"/>
<reference evidence="3" key="1">
    <citation type="journal article" date="2021" name="Environ. Microbiol.">
        <title>New insights into the diversity and evolution of the archaeal mobilome from three complete genomes of Saccharolobus shibatae.</title>
        <authorList>
            <person name="Medvedeva S."/>
            <person name="Brandt D."/>
            <person name="Cvirkaite-Krupovic V."/>
            <person name="Liu Y."/>
            <person name="Severinov K."/>
            <person name="Ishino S."/>
            <person name="Ishino Y."/>
            <person name="Prangishvili D."/>
            <person name="Kalinowski J."/>
            <person name="Krupovic M."/>
        </authorList>
    </citation>
    <scope>NUCLEOTIDE SEQUENCE</scope>
    <source>
        <strain evidence="3">B12</strain>
    </source>
</reference>
<evidence type="ECO:0000313" key="4">
    <source>
        <dbReference type="Proteomes" id="UP000694018"/>
    </source>
</evidence>
<accession>A0A8F5BQ85</accession>
<sequence>MYPYLIGVTRNTYYIVMESERNPLESYLVRIVYKDKSVINYSCSCKGFAMRGKCKHIAIAKNKVRFINEERV</sequence>
<evidence type="ECO:0000259" key="2">
    <source>
        <dbReference type="PROSITE" id="PS50966"/>
    </source>
</evidence>
<dbReference type="EMBL" id="CP077717">
    <property type="protein sequence ID" value="QXJ29306.1"/>
    <property type="molecule type" value="Genomic_DNA"/>
</dbReference>
<dbReference type="AlphaFoldDB" id="A0A8F5BQ85"/>
<dbReference type="InterPro" id="IPR007527">
    <property type="entry name" value="Znf_SWIM"/>
</dbReference>
<organism evidence="3 4">
    <name type="scientific">Saccharolobus shibatae (strain ATCC 51178 / DSM 5389 / JCM 8931 / NBRC 15437 / B12)</name>
    <name type="common">Sulfolobus shibatae</name>
    <dbReference type="NCBI Taxonomy" id="523848"/>
    <lineage>
        <taxon>Archaea</taxon>
        <taxon>Thermoproteota</taxon>
        <taxon>Thermoprotei</taxon>
        <taxon>Sulfolobales</taxon>
        <taxon>Sulfolobaceae</taxon>
        <taxon>Saccharolobus</taxon>
    </lineage>
</organism>
<dbReference type="Proteomes" id="UP000694018">
    <property type="component" value="Chromosome"/>
</dbReference>
<dbReference type="GO" id="GO:0008270">
    <property type="term" value="F:zinc ion binding"/>
    <property type="evidence" value="ECO:0007669"/>
    <property type="project" value="UniProtKB-KW"/>
</dbReference>
<dbReference type="RefSeq" id="WP_218258189.1">
    <property type="nucleotide sequence ID" value="NZ_CP077717.1"/>
</dbReference>
<name>A0A8F5BQ85_SACSH</name>
<dbReference type="PROSITE" id="PS50966">
    <property type="entry name" value="ZF_SWIM"/>
    <property type="match status" value="1"/>
</dbReference>
<protein>
    <recommendedName>
        <fullName evidence="2">SWIM-type domain-containing protein</fullName>
    </recommendedName>
</protein>
<keyword evidence="1" id="KW-0479">Metal-binding</keyword>
<gene>
    <name evidence="3" type="ORF">J5U23_02175</name>
</gene>
<evidence type="ECO:0000256" key="1">
    <source>
        <dbReference type="PROSITE-ProRule" id="PRU00325"/>
    </source>
</evidence>